<evidence type="ECO:0000313" key="3">
    <source>
        <dbReference type="EMBL" id="KXT70055.1"/>
    </source>
</evidence>
<evidence type="ECO:0000313" key="6">
    <source>
        <dbReference type="Proteomes" id="UP000070377"/>
    </source>
</evidence>
<dbReference type="Proteomes" id="UP000278843">
    <property type="component" value="Unassembled WGS sequence"/>
</dbReference>
<dbReference type="PATRIC" id="fig|45634.12.peg.922"/>
<feature type="region of interest" description="Disordered" evidence="1">
    <location>
        <begin position="227"/>
        <end position="249"/>
    </location>
</feature>
<sequence length="249" mass="26710">MKQSKKILYIISSLFFALVLFIYATSSSFQNSISIRQVTSETYSNTISNVPIDIKYDSERYFISGFTSEASVVLTGSNRVALSSEMQESTRKFHVVADLSNASEGTVEVQLKVENLPSGLSATVNPQKISVKIGKKASKKVPVKYLITGSQVAEDISITNVSLEHEEVTVTSDEETLEKVNHVAAVLPSNVTISGNYSGAASLQAMDANGNVLPSVVTPFETTMKVTTKTTHSNSSSSKSSSSSNSSSK</sequence>
<evidence type="ECO:0000256" key="2">
    <source>
        <dbReference type="SAM" id="Phobius"/>
    </source>
</evidence>
<dbReference type="RefSeq" id="WP_048763687.1">
    <property type="nucleotide sequence ID" value="NZ_CAUOMF010000084.1"/>
</dbReference>
<evidence type="ECO:0000313" key="4">
    <source>
        <dbReference type="EMBL" id="RSJ82610.1"/>
    </source>
</evidence>
<dbReference type="Pfam" id="PF07949">
    <property type="entry name" value="YbbR"/>
    <property type="match status" value="2"/>
</dbReference>
<keyword evidence="2" id="KW-0812">Transmembrane</keyword>
<dbReference type="PANTHER" id="PTHR37804:SF1">
    <property type="entry name" value="CDAA REGULATORY PROTEIN CDAR"/>
    <property type="match status" value="1"/>
</dbReference>
<evidence type="ECO:0000256" key="1">
    <source>
        <dbReference type="SAM" id="MobiDB-lite"/>
    </source>
</evidence>
<reference evidence="3 6" key="1">
    <citation type="submission" date="2016-01" db="EMBL/GenBank/DDBJ databases">
        <title>Highly variable Streptococcus oralis are common among viridans streptococci isolated from primates.</title>
        <authorList>
            <person name="Denapaite D."/>
            <person name="Rieger M."/>
            <person name="Koendgen S."/>
            <person name="Brueckner R."/>
            <person name="Ochigava I."/>
            <person name="Kappeler P."/>
            <person name="Maetz-Rensing K."/>
            <person name="Leendertz F."/>
            <person name="Hakenbeck R."/>
        </authorList>
    </citation>
    <scope>NUCLEOTIDE SEQUENCE [LARGE SCALE GENOMIC DNA]</scope>
    <source>
        <strain evidence="3 6">DD08</strain>
    </source>
</reference>
<dbReference type="AlphaFoldDB" id="A0A139N1Z5"/>
<dbReference type="PANTHER" id="PTHR37804">
    <property type="entry name" value="CDAA REGULATORY PROTEIN CDAR"/>
    <property type="match status" value="1"/>
</dbReference>
<accession>A0A139N1Z5</accession>
<dbReference type="InterPro" id="IPR053154">
    <property type="entry name" value="c-di-AMP_regulator"/>
</dbReference>
<dbReference type="Gene3D" id="2.170.120.40">
    <property type="entry name" value="YbbR-like domain"/>
    <property type="match status" value="1"/>
</dbReference>
<dbReference type="Proteomes" id="UP000272635">
    <property type="component" value="Unassembled WGS sequence"/>
</dbReference>
<keyword evidence="2" id="KW-1133">Transmembrane helix</keyword>
<dbReference type="Gene3D" id="2.170.120.30">
    <property type="match status" value="1"/>
</dbReference>
<feature type="transmembrane region" description="Helical" evidence="2">
    <location>
        <begin position="7"/>
        <end position="26"/>
    </location>
</feature>
<dbReference type="Proteomes" id="UP000070377">
    <property type="component" value="Unassembled WGS sequence"/>
</dbReference>
<dbReference type="EMBL" id="LQRD01000031">
    <property type="protein sequence ID" value="KXT70055.1"/>
    <property type="molecule type" value="Genomic_DNA"/>
</dbReference>
<organism evidence="3 6">
    <name type="scientific">Streptococcus cristatus</name>
    <dbReference type="NCBI Taxonomy" id="45634"/>
    <lineage>
        <taxon>Bacteria</taxon>
        <taxon>Bacillati</taxon>
        <taxon>Bacillota</taxon>
        <taxon>Bacilli</taxon>
        <taxon>Lactobacillales</taxon>
        <taxon>Streptococcaceae</taxon>
        <taxon>Streptococcus</taxon>
    </lineage>
</organism>
<evidence type="ECO:0000313" key="5">
    <source>
        <dbReference type="EMBL" id="RSJ96032.1"/>
    </source>
</evidence>
<dbReference type="STRING" id="45634.SCRDD08_00886"/>
<comment type="caution">
    <text evidence="3">The sequence shown here is derived from an EMBL/GenBank/DDBJ whole genome shotgun (WGS) entry which is preliminary data.</text>
</comment>
<gene>
    <name evidence="5" type="ORF">D8790_03795</name>
    <name evidence="4" type="ORF">D8791_06040</name>
    <name evidence="3" type="ORF">SCRDD08_00886</name>
</gene>
<proteinExistence type="predicted"/>
<keyword evidence="2" id="KW-0472">Membrane</keyword>
<dbReference type="EMBL" id="RJPU01000002">
    <property type="protein sequence ID" value="RSJ96032.1"/>
    <property type="molecule type" value="Genomic_DNA"/>
</dbReference>
<evidence type="ECO:0000313" key="7">
    <source>
        <dbReference type="Proteomes" id="UP000272635"/>
    </source>
</evidence>
<dbReference type="InterPro" id="IPR012505">
    <property type="entry name" value="YbbR"/>
</dbReference>
<reference evidence="7 8" key="2">
    <citation type="submission" date="2018-11" db="EMBL/GenBank/DDBJ databases">
        <title>Species Designations Belie Phenotypic and Genotypic Heterogeneity in Oral Streptococci.</title>
        <authorList>
            <person name="Velsko I."/>
        </authorList>
    </citation>
    <scope>NUCLEOTIDE SEQUENCE [LARGE SCALE GENOMIC DNA]</scope>
    <source>
        <strain evidence="5 8">BCC13</strain>
        <strain evidence="4 7">BCC41</strain>
    </source>
</reference>
<evidence type="ECO:0000313" key="8">
    <source>
        <dbReference type="Proteomes" id="UP000278843"/>
    </source>
</evidence>
<dbReference type="EMBL" id="RJPT01000005">
    <property type="protein sequence ID" value="RSJ82610.1"/>
    <property type="molecule type" value="Genomic_DNA"/>
</dbReference>
<name>A0A139N1Z5_STRCR</name>
<protein>
    <submittedName>
        <fullName evidence="3">Putative secreted protein</fullName>
    </submittedName>
    <submittedName>
        <fullName evidence="4">YbbR-like protein</fullName>
    </submittedName>
</protein>